<proteinExistence type="predicted"/>
<dbReference type="Gramene" id="KQK96947">
    <property type="protein sequence ID" value="KQK96947"/>
    <property type="gene ID" value="SETIT_011072mg"/>
</dbReference>
<keyword evidence="2" id="KW-1185">Reference proteome</keyword>
<name>K3YA30_SETIT</name>
<accession>K3YA30</accession>
<dbReference type="AlphaFoldDB" id="K3YA30"/>
<dbReference type="EMBL" id="AGNK02004310">
    <property type="status" value="NOT_ANNOTATED_CDS"/>
    <property type="molecule type" value="Genomic_DNA"/>
</dbReference>
<evidence type="ECO:0000313" key="1">
    <source>
        <dbReference type="EnsemblPlants" id="KQK96947"/>
    </source>
</evidence>
<sequence length="202" mass="22582">MAGARGRAGTAPSRGHGHASHSRCIVLITNKSNQRRCTYDRHDRCRPTDCLFSMHIAWEFDPLGAPFPISSRWKHRTRARSIRLLCSWGCLNPPLAIISRLGCHTGRYWSACDLAVASGHPQPCSGKRKQSLPDHIRGLRTQIGSPSPCVATCMSSCRLDRSVLRLDGRWGLFESDGVLFEVDGYTFLLLTLVRTKSCKYEL</sequence>
<organism evidence="1 2">
    <name type="scientific">Setaria italica</name>
    <name type="common">Foxtail millet</name>
    <name type="synonym">Panicum italicum</name>
    <dbReference type="NCBI Taxonomy" id="4555"/>
    <lineage>
        <taxon>Eukaryota</taxon>
        <taxon>Viridiplantae</taxon>
        <taxon>Streptophyta</taxon>
        <taxon>Embryophyta</taxon>
        <taxon>Tracheophyta</taxon>
        <taxon>Spermatophyta</taxon>
        <taxon>Magnoliopsida</taxon>
        <taxon>Liliopsida</taxon>
        <taxon>Poales</taxon>
        <taxon>Poaceae</taxon>
        <taxon>PACMAD clade</taxon>
        <taxon>Panicoideae</taxon>
        <taxon>Panicodae</taxon>
        <taxon>Paniceae</taxon>
        <taxon>Cenchrinae</taxon>
        <taxon>Setaria</taxon>
    </lineage>
</organism>
<dbReference type="HOGENOM" id="CLU_1356718_0_0_1"/>
<dbReference type="EnsemblPlants" id="KQK96947">
    <property type="protein sequence ID" value="KQK96947"/>
    <property type="gene ID" value="SETIT_011072mg"/>
</dbReference>
<evidence type="ECO:0000313" key="2">
    <source>
        <dbReference type="Proteomes" id="UP000004995"/>
    </source>
</evidence>
<protein>
    <submittedName>
        <fullName evidence="1">Uncharacterized protein</fullName>
    </submittedName>
</protein>
<dbReference type="Proteomes" id="UP000004995">
    <property type="component" value="Unassembled WGS sequence"/>
</dbReference>
<reference evidence="1" key="2">
    <citation type="submission" date="2018-08" db="UniProtKB">
        <authorList>
            <consortium name="EnsemblPlants"/>
        </authorList>
    </citation>
    <scope>IDENTIFICATION</scope>
    <source>
        <strain evidence="1">Yugu1</strain>
    </source>
</reference>
<reference evidence="2" key="1">
    <citation type="journal article" date="2012" name="Nat. Biotechnol.">
        <title>Reference genome sequence of the model plant Setaria.</title>
        <authorList>
            <person name="Bennetzen J.L."/>
            <person name="Schmutz J."/>
            <person name="Wang H."/>
            <person name="Percifield R."/>
            <person name="Hawkins J."/>
            <person name="Pontaroli A.C."/>
            <person name="Estep M."/>
            <person name="Feng L."/>
            <person name="Vaughn J.N."/>
            <person name="Grimwood J."/>
            <person name="Jenkins J."/>
            <person name="Barry K."/>
            <person name="Lindquist E."/>
            <person name="Hellsten U."/>
            <person name="Deshpande S."/>
            <person name="Wang X."/>
            <person name="Wu X."/>
            <person name="Mitros T."/>
            <person name="Triplett J."/>
            <person name="Yang X."/>
            <person name="Ye C.Y."/>
            <person name="Mauro-Herrera M."/>
            <person name="Wang L."/>
            <person name="Li P."/>
            <person name="Sharma M."/>
            <person name="Sharma R."/>
            <person name="Ronald P.C."/>
            <person name="Panaud O."/>
            <person name="Kellogg E.A."/>
            <person name="Brutnell T.P."/>
            <person name="Doust A.N."/>
            <person name="Tuskan G.A."/>
            <person name="Rokhsar D."/>
            <person name="Devos K.M."/>
        </authorList>
    </citation>
    <scope>NUCLEOTIDE SEQUENCE [LARGE SCALE GENOMIC DNA]</scope>
    <source>
        <strain evidence="2">cv. Yugu1</strain>
    </source>
</reference>
<dbReference type="InParanoid" id="K3YA30"/>